<proteinExistence type="predicted"/>
<protein>
    <submittedName>
        <fullName evidence="1">Glutamate synthase subunit alpha</fullName>
    </submittedName>
</protein>
<evidence type="ECO:0000313" key="1">
    <source>
        <dbReference type="EMBL" id="GKX65432.1"/>
    </source>
</evidence>
<dbReference type="EMBL" id="BROD01000001">
    <property type="protein sequence ID" value="GKX65432.1"/>
    <property type="molecule type" value="Genomic_DNA"/>
</dbReference>
<evidence type="ECO:0000313" key="2">
    <source>
        <dbReference type="Proteomes" id="UP001058074"/>
    </source>
</evidence>
<reference evidence="1" key="1">
    <citation type="journal article" date="2025" name="Int. J. Syst. Evol. Microbiol.">
        <title>Inconstantimicrobium mannanitabidum sp. nov., a novel member of the family Clostridiaceae isolated from anoxic soil under the treatment of reductive soil disinfestation.</title>
        <authorList>
            <person name="Ueki A."/>
            <person name="Tonouchi A."/>
            <person name="Honma S."/>
            <person name="Kaku N."/>
            <person name="Ueki K."/>
        </authorList>
    </citation>
    <scope>NUCLEOTIDE SEQUENCE</scope>
    <source>
        <strain evidence="1">TW13</strain>
    </source>
</reference>
<name>A0ACB5R8R6_9CLOT</name>
<keyword evidence="2" id="KW-1185">Reference proteome</keyword>
<organism evidence="1 2">
    <name type="scientific">Inconstantimicrobium mannanitabidum</name>
    <dbReference type="NCBI Taxonomy" id="1604901"/>
    <lineage>
        <taxon>Bacteria</taxon>
        <taxon>Bacillati</taxon>
        <taxon>Bacillota</taxon>
        <taxon>Clostridia</taxon>
        <taxon>Eubacteriales</taxon>
        <taxon>Clostridiaceae</taxon>
        <taxon>Inconstantimicrobium</taxon>
    </lineage>
</organism>
<sequence length="1523" mass="168636">MVGKERLNSGLYDSKFEHDACGIGAIANIKGQKHHKIVSDALEILVRLEHRGGMGAEENTGDGAGILVQIPDEFFRRILAQKNIELPKEGDYAVANLFLSKDESKRELAKREFQQCLEAEGIEFITWREVPTDPNGLGKTALKGMPYFIQAFVKKPQDIQAGIDFERRLYISRRIAEKKISQFEEFKEDIFYVASFSSRTIVYKGMLLATQLRDFYGDLKHDDFKSALALVHSRYSTNTFPSWEKAHPNRYMIHNGEINTLRGNVNWFYTRENTLESKVLGDEIKKVLPIINKEGSDSAILDNTLEFLMMNGKDLPLAVMMAIPEPWSKVKDMDKTKKDFYRYQANLLEPWDGPAAVVFTDGEKLGAVLDRNGLRPARYYVTEDGYLILSSEVGVLPIDQSKVKIKERLRPGKMLLVDTVKGELINDEELKQSYATKHPYGEWLEKNLLTLDELEVQGEDEAVENLVKKQKAFGYTYEDVNGNLIPMGAKGEEPIGAMGIDAPLAVLSEKPQPLYNYFKQLFAQVTNPPIDAMREEIVTATETYLGSEGNLLDEVEENCKQLKLEIPILKNEELRKIKALNRDGFKTVELPMLFDNCEENGSLEKALEELFTLADVKITEGNNILVLTDRGISKEKAAIPSLLAVAGLHHHLIKQGTRTKVSIVLESGEPREVHHFAALLGFGVSAVNPYLAYETLKDQIAKGKLDVDYDKAVYNFNKAATKGIVKTLSKMGISTIQSYQGAQIFEAIGLNSDFIEKYFTGTASRISGIGIDEIQKETLMKHKVAFKESAFADSLDSDGSIKFRSGKEEHLYNPLVIHKLQESTKTGDYGLYKEYSQLLNQDEAYNTLRGILDFKFEQNPIPLDEVESVESIVKRFKTGAMSYGSISKEAHEALAIAMNRLGGKSNTGEGGEDRERFLTEGTEENRCSAIKQVASGRFGVTSEYLVNAKEIQIKMAQGAKPGEGGQLPASKVYPWVAKTRHSTTGVGLISPPPHHDIYSIEDLSQLIFDLKNANRNARISVKLVSEAGVGTVAAGVAKGGAEVILISGYDGGTGAAPRTSIKHAGLPWELGLAEANQTLIKNNLRGRVVIETDGKLMTGRDVAIAALLGAEEFGFATAPLVTLGCVMMRVCNLNTCPVGVATQDEELRKRFKGKPEYVVNFMHFVAEELREYMAKLGFRTIDEMVGRVDKLVQKSEVKGWKASKLDVSQLIYKEPVAEGYSKVFDKAEAYDFKLENSVDVVEFLEKAKPALEKGEKVEFEVNVTNVNRTLGTILGSEVTKIYKGEALTEDTIKIKCNGSGGQSFGAFIPRGITLEMEGDLNDYVGKGLSGGKIIAYPNAKSTFKYDENVIVGNVALYGATSGEAYFSGIAGERFAVRNSGAKAVVEGVGDHGCEYMTGGMVAIIGTIGKNFAAGMSGGLAYVYDESGLAAKNINTEFITIKELDSEDIVNLKELLNNHYKYTKSQKAQGILNKFNEEAKKFVKIMPKDYEIMLQLIKEKKAEGLSEEEATIAAFNIRTGKVQR</sequence>
<dbReference type="Proteomes" id="UP001058074">
    <property type="component" value="Unassembled WGS sequence"/>
</dbReference>
<comment type="caution">
    <text evidence="1">The sequence shown here is derived from an EMBL/GenBank/DDBJ whole genome shotgun (WGS) entry which is preliminary data.</text>
</comment>
<accession>A0ACB5R8R6</accession>
<gene>
    <name evidence="1" type="ORF">rsdtw13_06900</name>
</gene>